<gene>
    <name evidence="6" type="ORF">F7231_06350</name>
</gene>
<dbReference type="Proteomes" id="UP000606008">
    <property type="component" value="Unassembled WGS sequence"/>
</dbReference>
<name>A0ABX0QBQ8_9BACT</name>
<dbReference type="RefSeq" id="WP_085412329.1">
    <property type="nucleotide sequence ID" value="NZ_WAEL01000002.1"/>
</dbReference>
<evidence type="ECO:0000256" key="4">
    <source>
        <dbReference type="ARBA" id="ARBA00023136"/>
    </source>
</evidence>
<protein>
    <submittedName>
        <fullName evidence="6">DoxX family protein</fullName>
    </submittedName>
</protein>
<evidence type="ECO:0000256" key="3">
    <source>
        <dbReference type="ARBA" id="ARBA00022989"/>
    </source>
</evidence>
<keyword evidence="2 5" id="KW-0812">Transmembrane</keyword>
<keyword evidence="7" id="KW-1185">Reference proteome</keyword>
<evidence type="ECO:0000256" key="2">
    <source>
        <dbReference type="ARBA" id="ARBA00022692"/>
    </source>
</evidence>
<accession>A0ABX0QBQ8</accession>
<dbReference type="EMBL" id="WAEL01000002">
    <property type="protein sequence ID" value="NID09785.1"/>
    <property type="molecule type" value="Genomic_DNA"/>
</dbReference>
<keyword evidence="4 5" id="KW-0472">Membrane</keyword>
<evidence type="ECO:0000256" key="5">
    <source>
        <dbReference type="SAM" id="Phobius"/>
    </source>
</evidence>
<dbReference type="InterPro" id="IPR032808">
    <property type="entry name" value="DoxX"/>
</dbReference>
<reference evidence="7" key="1">
    <citation type="submission" date="2019-09" db="EMBL/GenBank/DDBJ databases">
        <authorList>
            <person name="Jung D.-H."/>
        </authorList>
    </citation>
    <scope>NUCLEOTIDE SEQUENCE [LARGE SCALE GENOMIC DNA]</scope>
    <source>
        <strain evidence="7">JA-25</strain>
    </source>
</reference>
<comment type="caution">
    <text evidence="6">The sequence shown here is derived from an EMBL/GenBank/DDBJ whole genome shotgun (WGS) entry which is preliminary data.</text>
</comment>
<feature type="transmembrane region" description="Helical" evidence="5">
    <location>
        <begin position="49"/>
        <end position="66"/>
    </location>
</feature>
<evidence type="ECO:0000313" key="7">
    <source>
        <dbReference type="Proteomes" id="UP000606008"/>
    </source>
</evidence>
<proteinExistence type="predicted"/>
<evidence type="ECO:0000313" key="6">
    <source>
        <dbReference type="EMBL" id="NID09785.1"/>
    </source>
</evidence>
<comment type="subcellular location">
    <subcellularLocation>
        <location evidence="1">Membrane</location>
        <topology evidence="1">Multi-pass membrane protein</topology>
    </subcellularLocation>
</comment>
<evidence type="ECO:0000256" key="1">
    <source>
        <dbReference type="ARBA" id="ARBA00004141"/>
    </source>
</evidence>
<organism evidence="6 7">
    <name type="scientific">Fibrivirga algicola</name>
    <dbReference type="NCBI Taxonomy" id="2950420"/>
    <lineage>
        <taxon>Bacteria</taxon>
        <taxon>Pseudomonadati</taxon>
        <taxon>Bacteroidota</taxon>
        <taxon>Cytophagia</taxon>
        <taxon>Cytophagales</taxon>
        <taxon>Spirosomataceae</taxon>
        <taxon>Fibrivirga</taxon>
    </lineage>
</organism>
<dbReference type="Pfam" id="PF13564">
    <property type="entry name" value="DoxX_2"/>
    <property type="match status" value="1"/>
</dbReference>
<sequence length="135" mass="14811">MKKTATRYWIFTGLFAFIMLGSAIPDILIMPMAVEGFKGIGFPAPLVPFLGWAKLLGVIGILVPGYPRIKEWAYAGLMYDIIGAIYAVAFIEPVATWGPMLVIPLIGALSYVYYQKKYHTTAISNETSSLKSTLA</sequence>
<feature type="transmembrane region" description="Helical" evidence="5">
    <location>
        <begin position="73"/>
        <end position="91"/>
    </location>
</feature>
<keyword evidence="3 5" id="KW-1133">Transmembrane helix</keyword>
<feature type="transmembrane region" description="Helical" evidence="5">
    <location>
        <begin position="97"/>
        <end position="114"/>
    </location>
</feature>
<reference evidence="7" key="2">
    <citation type="submission" date="2023-07" db="EMBL/GenBank/DDBJ databases">
        <authorList>
            <person name="Jung D.-H."/>
        </authorList>
    </citation>
    <scope>NUCLEOTIDE SEQUENCE [LARGE SCALE GENOMIC DNA]</scope>
    <source>
        <strain evidence="7">JA-25</strain>
    </source>
</reference>